<gene>
    <name evidence="2" type="ORF">AO063_12825</name>
</gene>
<feature type="chain" id="PRO_5006904090" evidence="1">
    <location>
        <begin position="21"/>
        <end position="121"/>
    </location>
</feature>
<proteinExistence type="predicted"/>
<comment type="caution">
    <text evidence="2">The sequence shown here is derived from an EMBL/GenBank/DDBJ whole genome shotgun (WGS) entry which is preliminary data.</text>
</comment>
<accession>A0A0W0I1D3</accession>
<protein>
    <submittedName>
        <fullName evidence="2">Uncharacterized protein</fullName>
    </submittedName>
</protein>
<dbReference type="RefSeq" id="WP_058419892.1">
    <property type="nucleotide sequence ID" value="NZ_LKEF01000013.1"/>
</dbReference>
<organism evidence="2 3">
    <name type="scientific">Pseudomonas fluorescens ICMP 11288</name>
    <dbReference type="NCBI Taxonomy" id="1198309"/>
    <lineage>
        <taxon>Bacteria</taxon>
        <taxon>Pseudomonadati</taxon>
        <taxon>Pseudomonadota</taxon>
        <taxon>Gammaproteobacteria</taxon>
        <taxon>Pseudomonadales</taxon>
        <taxon>Pseudomonadaceae</taxon>
        <taxon>Pseudomonas</taxon>
    </lineage>
</organism>
<evidence type="ECO:0000313" key="3">
    <source>
        <dbReference type="Proteomes" id="UP000054197"/>
    </source>
</evidence>
<name>A0A0W0I1D3_PSEFL</name>
<reference evidence="2 3" key="1">
    <citation type="submission" date="2015-09" db="EMBL/GenBank/DDBJ databases">
        <title>Genome sequence of ICMP 11288.</title>
        <authorList>
            <person name="Visnovsky S."/>
            <person name="Lu A."/>
            <person name="Panda P."/>
            <person name="Pitman A."/>
        </authorList>
    </citation>
    <scope>NUCLEOTIDE SEQUENCE [LARGE SCALE GENOMIC DNA]</scope>
    <source>
        <strain evidence="2 3">ICMP 11288</strain>
    </source>
</reference>
<sequence>MYGRTLLVVMLLAHPTLSVAATQPGDGKVLGASDGLMYSRAQFTCGTLPVDLVADYVKASKLIAGPSAEYDEGYEQVVSRGERNWPAIPSDEQRALECQKSKEDLAIKVKLAQRWFPEAYK</sequence>
<keyword evidence="1" id="KW-0732">Signal</keyword>
<dbReference type="AlphaFoldDB" id="A0A0W0I1D3"/>
<dbReference type="EMBL" id="LKEF01000013">
    <property type="protein sequence ID" value="KTB66714.1"/>
    <property type="molecule type" value="Genomic_DNA"/>
</dbReference>
<evidence type="ECO:0000256" key="1">
    <source>
        <dbReference type="SAM" id="SignalP"/>
    </source>
</evidence>
<feature type="signal peptide" evidence="1">
    <location>
        <begin position="1"/>
        <end position="20"/>
    </location>
</feature>
<dbReference type="Proteomes" id="UP000054197">
    <property type="component" value="Unassembled WGS sequence"/>
</dbReference>
<evidence type="ECO:0000313" key="2">
    <source>
        <dbReference type="EMBL" id="KTB66714.1"/>
    </source>
</evidence>